<dbReference type="GO" id="GO:0005737">
    <property type="term" value="C:cytoplasm"/>
    <property type="evidence" value="ECO:0007669"/>
    <property type="project" value="UniProtKB-SubCell"/>
</dbReference>
<dbReference type="UniPathway" id="UPA00115"/>
<evidence type="ECO:0000256" key="6">
    <source>
        <dbReference type="ARBA" id="ARBA00022679"/>
    </source>
</evidence>
<reference evidence="10" key="1">
    <citation type="submission" date="2018-05" db="EMBL/GenBank/DDBJ databases">
        <authorList>
            <person name="Lanie J.A."/>
            <person name="Ng W.-L."/>
            <person name="Kazmierczak K.M."/>
            <person name="Andrzejewski T.M."/>
            <person name="Davidsen T.M."/>
            <person name="Wayne K.J."/>
            <person name="Tettelin H."/>
            <person name="Glass J.I."/>
            <person name="Rusch D."/>
            <person name="Podicherti R."/>
            <person name="Tsui H.-C.T."/>
            <person name="Winkler M.E."/>
        </authorList>
    </citation>
    <scope>NUCLEOTIDE SEQUENCE</scope>
</reference>
<dbReference type="NCBIfam" id="TIGR00876">
    <property type="entry name" value="tal_mycobact"/>
    <property type="match status" value="1"/>
</dbReference>
<comment type="function">
    <text evidence="1">Transaldolase is important for the balance of metabolites in the pentose-phosphate pathway.</text>
</comment>
<evidence type="ECO:0000256" key="4">
    <source>
        <dbReference type="ARBA" id="ARBA00008426"/>
    </source>
</evidence>
<dbReference type="GO" id="GO:0004801">
    <property type="term" value="F:transaldolase activity"/>
    <property type="evidence" value="ECO:0007669"/>
    <property type="project" value="UniProtKB-EC"/>
</dbReference>
<dbReference type="GO" id="GO:0006098">
    <property type="term" value="P:pentose-phosphate shunt"/>
    <property type="evidence" value="ECO:0007669"/>
    <property type="project" value="UniProtKB-UniPathway"/>
</dbReference>
<evidence type="ECO:0000256" key="1">
    <source>
        <dbReference type="ARBA" id="ARBA00003518"/>
    </source>
</evidence>
<proteinExistence type="inferred from homology"/>
<comment type="subcellular location">
    <subcellularLocation>
        <location evidence="2">Cytoplasm</location>
    </subcellularLocation>
</comment>
<gene>
    <name evidence="10" type="ORF">METZ01_LOCUS110760</name>
</gene>
<dbReference type="Pfam" id="PF00923">
    <property type="entry name" value="TAL_FSA"/>
    <property type="match status" value="1"/>
</dbReference>
<dbReference type="AlphaFoldDB" id="A0A381WZE3"/>
<evidence type="ECO:0008006" key="11">
    <source>
        <dbReference type="Google" id="ProtNLM"/>
    </source>
</evidence>
<dbReference type="EMBL" id="UINC01013396">
    <property type="protein sequence ID" value="SVA57906.1"/>
    <property type="molecule type" value="Genomic_DNA"/>
</dbReference>
<keyword evidence="6" id="KW-0808">Transferase</keyword>
<feature type="non-terminal residue" evidence="10">
    <location>
        <position position="253"/>
    </location>
</feature>
<evidence type="ECO:0000256" key="5">
    <source>
        <dbReference type="ARBA" id="ARBA00022490"/>
    </source>
</evidence>
<comment type="pathway">
    <text evidence="3">Carbohydrate degradation; pentose phosphate pathway.</text>
</comment>
<dbReference type="GO" id="GO:0005975">
    <property type="term" value="P:carbohydrate metabolic process"/>
    <property type="evidence" value="ECO:0007669"/>
    <property type="project" value="InterPro"/>
</dbReference>
<accession>A0A381WZE3</accession>
<comment type="similarity">
    <text evidence="4">Belongs to the transaldolase family. Type 2 subfamily.</text>
</comment>
<evidence type="ECO:0000256" key="8">
    <source>
        <dbReference type="ARBA" id="ARBA00023270"/>
    </source>
</evidence>
<dbReference type="HAMAP" id="MF_00493">
    <property type="entry name" value="Transaldolase_2"/>
    <property type="match status" value="1"/>
</dbReference>
<dbReference type="Gene3D" id="3.20.20.70">
    <property type="entry name" value="Aldolase class I"/>
    <property type="match status" value="1"/>
</dbReference>
<dbReference type="InterPro" id="IPR018225">
    <property type="entry name" value="Transaldolase_AS"/>
</dbReference>
<keyword evidence="7" id="KW-0570">Pentose shunt</keyword>
<dbReference type="SUPFAM" id="SSF51569">
    <property type="entry name" value="Aldolase"/>
    <property type="match status" value="1"/>
</dbReference>
<dbReference type="InterPro" id="IPR004732">
    <property type="entry name" value="Transaldolase_2"/>
</dbReference>
<comment type="catalytic activity">
    <reaction evidence="9">
        <text>D-sedoheptulose 7-phosphate + D-glyceraldehyde 3-phosphate = D-erythrose 4-phosphate + beta-D-fructose 6-phosphate</text>
        <dbReference type="Rhea" id="RHEA:17053"/>
        <dbReference type="ChEBI" id="CHEBI:16897"/>
        <dbReference type="ChEBI" id="CHEBI:57483"/>
        <dbReference type="ChEBI" id="CHEBI:57634"/>
        <dbReference type="ChEBI" id="CHEBI:59776"/>
        <dbReference type="EC" id="2.2.1.2"/>
    </reaction>
</comment>
<dbReference type="InterPro" id="IPR001585">
    <property type="entry name" value="TAL/FSA"/>
</dbReference>
<evidence type="ECO:0000256" key="2">
    <source>
        <dbReference type="ARBA" id="ARBA00004496"/>
    </source>
</evidence>
<evidence type="ECO:0000256" key="3">
    <source>
        <dbReference type="ARBA" id="ARBA00004959"/>
    </source>
</evidence>
<evidence type="ECO:0000313" key="10">
    <source>
        <dbReference type="EMBL" id="SVA57906.1"/>
    </source>
</evidence>
<organism evidence="10">
    <name type="scientific">marine metagenome</name>
    <dbReference type="NCBI Taxonomy" id="408172"/>
    <lineage>
        <taxon>unclassified sequences</taxon>
        <taxon>metagenomes</taxon>
        <taxon>ecological metagenomes</taxon>
    </lineage>
</organism>
<sequence>MSESQTLAELNDLGQSVWYDNIDRRLIQSGELSRIISTGIRGLTSNPSIFEKAISSSDIYDSDIEIMSRQGKSTSEIFEALAVSDIKNAAEILSNVYSETNGADGFVSLEVNPHLANDTNGTVEEARRLFKAVNKPNLMIKVPATPSGMPAIKTLISEGINVNVTLIFSTISYSAVREAYIAGLESLVNLGGDCSKVSSVASFFVSRVDTVVDGALATVMSDQGHLTGKSAIANAKIAYRDFRESFRSNRFTI</sequence>
<dbReference type="InterPro" id="IPR013785">
    <property type="entry name" value="Aldolase_TIM"/>
</dbReference>
<keyword evidence="5" id="KW-0963">Cytoplasm</keyword>
<name>A0A381WZE3_9ZZZZ</name>
<evidence type="ECO:0000256" key="7">
    <source>
        <dbReference type="ARBA" id="ARBA00023126"/>
    </source>
</evidence>
<dbReference type="PANTHER" id="PTHR10683:SF31">
    <property type="entry name" value="TRANSALDOLASE"/>
    <property type="match status" value="1"/>
</dbReference>
<evidence type="ECO:0000256" key="9">
    <source>
        <dbReference type="ARBA" id="ARBA00048810"/>
    </source>
</evidence>
<dbReference type="PANTHER" id="PTHR10683">
    <property type="entry name" value="TRANSALDOLASE"/>
    <property type="match status" value="1"/>
</dbReference>
<keyword evidence="8" id="KW-0704">Schiff base</keyword>
<dbReference type="PROSITE" id="PS00958">
    <property type="entry name" value="TRANSALDOLASE_2"/>
    <property type="match status" value="1"/>
</dbReference>
<protein>
    <recommendedName>
        <fullName evidence="11">Transaldolase</fullName>
    </recommendedName>
</protein>